<evidence type="ECO:0000313" key="3">
    <source>
        <dbReference type="Proteomes" id="UP000809829"/>
    </source>
</evidence>
<sequence>MNHLKYKKVILWIMLLLPWLSLPFLGKQALKRFFPAGLFISTLVFFENMVAKKRKWWVYHETIHPKVTGDFPMIWGPFLIGSMWILRLTYGRFYLYMLLNIAVDSFFTYPLVTIFQKLGISSLIKLKRYQLSLLFFFKSALLYAFQLMVEKMKRTAAQKQQDPLQD</sequence>
<keyword evidence="1" id="KW-1133">Transmembrane helix</keyword>
<feature type="transmembrane region" description="Helical" evidence="1">
    <location>
        <begin position="9"/>
        <end position="26"/>
    </location>
</feature>
<feature type="transmembrane region" description="Helical" evidence="1">
    <location>
        <begin position="131"/>
        <end position="149"/>
    </location>
</feature>
<feature type="transmembrane region" description="Helical" evidence="1">
    <location>
        <begin position="32"/>
        <end position="50"/>
    </location>
</feature>
<protein>
    <submittedName>
        <fullName evidence="2">Uncharacterized protein</fullName>
    </submittedName>
</protein>
<name>A0ABS2QUN7_9BACI</name>
<accession>A0ABS2QUN7</accession>
<comment type="caution">
    <text evidence="2">The sequence shown here is derived from an EMBL/GenBank/DDBJ whole genome shotgun (WGS) entry which is preliminary data.</text>
</comment>
<keyword evidence="1" id="KW-0472">Membrane</keyword>
<reference evidence="2 3" key="1">
    <citation type="submission" date="2021-01" db="EMBL/GenBank/DDBJ databases">
        <title>Genomic Encyclopedia of Type Strains, Phase IV (KMG-IV): sequencing the most valuable type-strain genomes for metagenomic binning, comparative biology and taxonomic classification.</title>
        <authorList>
            <person name="Goeker M."/>
        </authorList>
    </citation>
    <scope>NUCLEOTIDE SEQUENCE [LARGE SCALE GENOMIC DNA]</scope>
    <source>
        <strain evidence="2 3">DSM 104297</strain>
    </source>
</reference>
<proteinExistence type="predicted"/>
<evidence type="ECO:0000256" key="1">
    <source>
        <dbReference type="SAM" id="Phobius"/>
    </source>
</evidence>
<evidence type="ECO:0000313" key="2">
    <source>
        <dbReference type="EMBL" id="MBM7702998.1"/>
    </source>
</evidence>
<dbReference type="RefSeq" id="WP_205186429.1">
    <property type="nucleotide sequence ID" value="NZ_JAFBFC010000003.1"/>
</dbReference>
<dbReference type="Proteomes" id="UP000809829">
    <property type="component" value="Unassembled WGS sequence"/>
</dbReference>
<dbReference type="EMBL" id="JAFBFC010000003">
    <property type="protein sequence ID" value="MBM7702998.1"/>
    <property type="molecule type" value="Genomic_DNA"/>
</dbReference>
<keyword evidence="3" id="KW-1185">Reference proteome</keyword>
<organism evidence="2 3">
    <name type="scientific">Priestia iocasae</name>
    <dbReference type="NCBI Taxonomy" id="2291674"/>
    <lineage>
        <taxon>Bacteria</taxon>
        <taxon>Bacillati</taxon>
        <taxon>Bacillota</taxon>
        <taxon>Bacilli</taxon>
        <taxon>Bacillales</taxon>
        <taxon>Bacillaceae</taxon>
        <taxon>Priestia</taxon>
    </lineage>
</organism>
<keyword evidence="1" id="KW-0812">Transmembrane</keyword>
<gene>
    <name evidence="2" type="ORF">JOC83_001845</name>
</gene>
<feature type="transmembrane region" description="Helical" evidence="1">
    <location>
        <begin position="93"/>
        <end position="111"/>
    </location>
</feature>